<comment type="caution">
    <text evidence="1">The sequence shown here is derived from an EMBL/GenBank/DDBJ whole genome shotgun (WGS) entry which is preliminary data.</text>
</comment>
<name>A0ABD2WBU2_9HYME</name>
<evidence type="ECO:0000313" key="1">
    <source>
        <dbReference type="EMBL" id="KAL3390165.1"/>
    </source>
</evidence>
<accession>A0ABD2WBU2</accession>
<dbReference type="EMBL" id="JBJJXI010000121">
    <property type="protein sequence ID" value="KAL3390165.1"/>
    <property type="molecule type" value="Genomic_DNA"/>
</dbReference>
<proteinExistence type="predicted"/>
<sequence>MTVYLLIEGQQACSVRPSESAESLFFFPCQWLLRHCCCCCNVKDNHIYARFQRTVTVPVRPCHLSSSCDTRHIRYARAVETEVYEGPTMQNLSGMKFLPLLGVCDAQSGKNVHRMPRLLLHCCLAAVK</sequence>
<keyword evidence="2" id="KW-1185">Reference proteome</keyword>
<dbReference type="Proteomes" id="UP001627154">
    <property type="component" value="Unassembled WGS sequence"/>
</dbReference>
<gene>
    <name evidence="1" type="ORF">TKK_014969</name>
</gene>
<protein>
    <submittedName>
        <fullName evidence="1">Uncharacterized protein</fullName>
    </submittedName>
</protein>
<evidence type="ECO:0000313" key="2">
    <source>
        <dbReference type="Proteomes" id="UP001627154"/>
    </source>
</evidence>
<dbReference type="AlphaFoldDB" id="A0ABD2WBU2"/>
<reference evidence="1 2" key="1">
    <citation type="journal article" date="2024" name="bioRxiv">
        <title>A reference genome for Trichogramma kaykai: A tiny desert-dwelling parasitoid wasp with competing sex-ratio distorters.</title>
        <authorList>
            <person name="Culotta J."/>
            <person name="Lindsey A.R."/>
        </authorList>
    </citation>
    <scope>NUCLEOTIDE SEQUENCE [LARGE SCALE GENOMIC DNA]</scope>
    <source>
        <strain evidence="1 2">KSX58</strain>
    </source>
</reference>
<organism evidence="1 2">
    <name type="scientific">Trichogramma kaykai</name>
    <dbReference type="NCBI Taxonomy" id="54128"/>
    <lineage>
        <taxon>Eukaryota</taxon>
        <taxon>Metazoa</taxon>
        <taxon>Ecdysozoa</taxon>
        <taxon>Arthropoda</taxon>
        <taxon>Hexapoda</taxon>
        <taxon>Insecta</taxon>
        <taxon>Pterygota</taxon>
        <taxon>Neoptera</taxon>
        <taxon>Endopterygota</taxon>
        <taxon>Hymenoptera</taxon>
        <taxon>Apocrita</taxon>
        <taxon>Proctotrupomorpha</taxon>
        <taxon>Chalcidoidea</taxon>
        <taxon>Trichogrammatidae</taxon>
        <taxon>Trichogramma</taxon>
    </lineage>
</organism>